<reference evidence="2" key="1">
    <citation type="submission" date="2022-03" db="EMBL/GenBank/DDBJ databases">
        <authorList>
            <person name="Sayadi A."/>
        </authorList>
    </citation>
    <scope>NUCLEOTIDE SEQUENCE</scope>
</reference>
<name>A0A9P0KIG8_ACAOB</name>
<proteinExistence type="predicted"/>
<dbReference type="Proteomes" id="UP001152888">
    <property type="component" value="Unassembled WGS sequence"/>
</dbReference>
<evidence type="ECO:0000313" key="2">
    <source>
        <dbReference type="EMBL" id="CAH1972155.1"/>
    </source>
</evidence>
<protein>
    <recommendedName>
        <fullName evidence="4">Transposase</fullName>
    </recommendedName>
</protein>
<evidence type="ECO:0008006" key="4">
    <source>
        <dbReference type="Google" id="ProtNLM"/>
    </source>
</evidence>
<keyword evidence="3" id="KW-1185">Reference proteome</keyword>
<dbReference type="OrthoDB" id="6751415at2759"/>
<evidence type="ECO:0000256" key="1">
    <source>
        <dbReference type="SAM" id="MobiDB-lite"/>
    </source>
</evidence>
<comment type="caution">
    <text evidence="2">The sequence shown here is derived from an EMBL/GenBank/DDBJ whole genome shotgun (WGS) entry which is preliminary data.</text>
</comment>
<organism evidence="2 3">
    <name type="scientific">Acanthoscelides obtectus</name>
    <name type="common">Bean weevil</name>
    <name type="synonym">Bruchus obtectus</name>
    <dbReference type="NCBI Taxonomy" id="200917"/>
    <lineage>
        <taxon>Eukaryota</taxon>
        <taxon>Metazoa</taxon>
        <taxon>Ecdysozoa</taxon>
        <taxon>Arthropoda</taxon>
        <taxon>Hexapoda</taxon>
        <taxon>Insecta</taxon>
        <taxon>Pterygota</taxon>
        <taxon>Neoptera</taxon>
        <taxon>Endopterygota</taxon>
        <taxon>Coleoptera</taxon>
        <taxon>Polyphaga</taxon>
        <taxon>Cucujiformia</taxon>
        <taxon>Chrysomeloidea</taxon>
        <taxon>Chrysomelidae</taxon>
        <taxon>Bruchinae</taxon>
        <taxon>Bruchini</taxon>
        <taxon>Acanthoscelides</taxon>
    </lineage>
</organism>
<sequence>MKEYREKDRPIIYMDETYIHSSHTHEKSWSDNTNEGLDRPVSEGHLIVY</sequence>
<dbReference type="AlphaFoldDB" id="A0A9P0KIG8"/>
<dbReference type="EMBL" id="CAKOFQ010006795">
    <property type="protein sequence ID" value="CAH1972155.1"/>
    <property type="molecule type" value="Genomic_DNA"/>
</dbReference>
<accession>A0A9P0KIG8</accession>
<evidence type="ECO:0000313" key="3">
    <source>
        <dbReference type="Proteomes" id="UP001152888"/>
    </source>
</evidence>
<gene>
    <name evidence="2" type="ORF">ACAOBT_LOCUS9843</name>
</gene>
<feature type="region of interest" description="Disordered" evidence="1">
    <location>
        <begin position="23"/>
        <end position="49"/>
    </location>
</feature>